<dbReference type="Proteomes" id="UP000306677">
    <property type="component" value="Segment"/>
</dbReference>
<accession>A0A4Y5NVJ3</accession>
<organism evidence="2 3">
    <name type="scientific">Escherichia phage vB_EcoS_W011D</name>
    <dbReference type="NCBI Taxonomy" id="2575323"/>
    <lineage>
        <taxon>Viruses</taxon>
        <taxon>Duplodnaviria</taxon>
        <taxon>Heunggongvirae</taxon>
        <taxon>Uroviricota</taxon>
        <taxon>Caudoviricetes</taxon>
        <taxon>Drexlerviridae</taxon>
        <taxon>Tempevirinae</taxon>
        <taxon>Changchunvirus</taxon>
        <taxon>Changchunvirus W011D</taxon>
    </lineage>
</organism>
<reference evidence="2 3" key="1">
    <citation type="submission" date="2019-04" db="EMBL/GenBank/DDBJ databases">
        <authorList>
            <person name="Wang X."/>
        </authorList>
    </citation>
    <scope>NUCLEOTIDE SEQUENCE [LARGE SCALE GENOMIC DNA]</scope>
</reference>
<keyword evidence="1" id="KW-0472">Membrane</keyword>
<keyword evidence="1" id="KW-1133">Transmembrane helix</keyword>
<evidence type="ECO:0000313" key="3">
    <source>
        <dbReference type="Proteomes" id="UP000306677"/>
    </source>
</evidence>
<gene>
    <name evidence="2" type="ORF">vBEcoSW011D_55</name>
</gene>
<evidence type="ECO:0000256" key="1">
    <source>
        <dbReference type="SAM" id="Phobius"/>
    </source>
</evidence>
<protein>
    <submittedName>
        <fullName evidence="2">Holin</fullName>
    </submittedName>
</protein>
<dbReference type="EMBL" id="MK778457">
    <property type="protein sequence ID" value="QCW18500.1"/>
    <property type="molecule type" value="Genomic_DNA"/>
</dbReference>
<evidence type="ECO:0000313" key="2">
    <source>
        <dbReference type="EMBL" id="QCW18500.1"/>
    </source>
</evidence>
<keyword evidence="3" id="KW-1185">Reference proteome</keyword>
<proteinExistence type="predicted"/>
<name>A0A4Y5NVJ3_9CAUD</name>
<keyword evidence="1" id="KW-0812">Transmembrane</keyword>
<feature type="transmembrane region" description="Helical" evidence="1">
    <location>
        <begin position="25"/>
        <end position="45"/>
    </location>
</feature>
<sequence>MKEFINAATMGTGGSSLTSAATGQITIAVASLVLMAAFGLWGAYLRWKDSKAFQEALDRGDIQEAIKIRGK</sequence>